<reference evidence="1 2" key="2">
    <citation type="journal article" date="2016" name="Science">
        <title>A bacterium that degrades and assimilates poly(ethylene terephthalate).</title>
        <authorList>
            <person name="Yoshida S."/>
            <person name="Hiraga K."/>
            <person name="Takehana T."/>
            <person name="Taniguchi I."/>
            <person name="Yamaji H."/>
            <person name="Maeda Y."/>
            <person name="Toyohara K."/>
            <person name="Miyamoto K."/>
            <person name="Kimura Y."/>
            <person name="Oda K."/>
        </authorList>
    </citation>
    <scope>NUCLEOTIDE SEQUENCE [LARGE SCALE GENOMIC DNA]</scope>
    <source>
        <strain evidence="2">NBRC 110686 / TISTR 2288 / 201-F6</strain>
    </source>
</reference>
<dbReference type="AlphaFoldDB" id="A0A0K8NUN5"/>
<protein>
    <submittedName>
        <fullName evidence="1">Uncharacterized protein</fullName>
    </submittedName>
</protein>
<sequence length="223" mass="24615">MRDITLNPEQRLYVIATEGGVTCFGFDNARDHARQIAQRLDRPDLMPTADDAASLTGYEKYLAAVRAWGESAQGHGTYFDPGTDPRLARVLETCRRDGRKVRLVLGDTGTGASWLDEFDVVGTVGRSTGLLKVPLLVEPGEAAGTAILCAHVLALMDWDTGLPLYRHPRWQPPELRIRASDDDVRPWSVVLHEQPVANFDDIGKAGAYLAFMRGASVEPRVFR</sequence>
<dbReference type="OrthoDB" id="8809410at2"/>
<accession>A0A0K8NUN5</accession>
<gene>
    <name evidence="1" type="ORF">ISF6_3895</name>
</gene>
<dbReference type="Proteomes" id="UP000037660">
    <property type="component" value="Unassembled WGS sequence"/>
</dbReference>
<proteinExistence type="predicted"/>
<dbReference type="RefSeq" id="WP_054018254.1">
    <property type="nucleotide sequence ID" value="NZ_BBYR01000006.1"/>
</dbReference>
<name>A0A0K8NUN5_PISS1</name>
<evidence type="ECO:0000313" key="1">
    <source>
        <dbReference type="EMBL" id="GAP34116.1"/>
    </source>
</evidence>
<dbReference type="EMBL" id="BBYR01000006">
    <property type="protein sequence ID" value="GAP34116.1"/>
    <property type="molecule type" value="Genomic_DNA"/>
</dbReference>
<keyword evidence="2" id="KW-1185">Reference proteome</keyword>
<evidence type="ECO:0000313" key="2">
    <source>
        <dbReference type="Proteomes" id="UP000037660"/>
    </source>
</evidence>
<comment type="caution">
    <text evidence="1">The sequence shown here is derived from an EMBL/GenBank/DDBJ whole genome shotgun (WGS) entry which is preliminary data.</text>
</comment>
<organism evidence="1 2">
    <name type="scientific">Piscinibacter sakaiensis</name>
    <name type="common">Ideonella sakaiensis</name>
    <dbReference type="NCBI Taxonomy" id="1547922"/>
    <lineage>
        <taxon>Bacteria</taxon>
        <taxon>Pseudomonadati</taxon>
        <taxon>Pseudomonadota</taxon>
        <taxon>Betaproteobacteria</taxon>
        <taxon>Burkholderiales</taxon>
        <taxon>Sphaerotilaceae</taxon>
        <taxon>Piscinibacter</taxon>
    </lineage>
</organism>
<reference evidence="2" key="1">
    <citation type="submission" date="2015-07" db="EMBL/GenBank/DDBJ databases">
        <title>Discovery of a poly(ethylene terephthalate assimilation.</title>
        <authorList>
            <person name="Yoshida S."/>
            <person name="Hiraga K."/>
            <person name="Takehana T."/>
            <person name="Taniguchi I."/>
            <person name="Yamaji H."/>
            <person name="Maeda Y."/>
            <person name="Toyohara K."/>
            <person name="Miyamoto K."/>
            <person name="Kimura Y."/>
            <person name="Oda K."/>
        </authorList>
    </citation>
    <scope>NUCLEOTIDE SEQUENCE [LARGE SCALE GENOMIC DNA]</scope>
    <source>
        <strain evidence="2">NBRC 110686 / TISTR 2288 / 201-F6</strain>
    </source>
</reference>